<evidence type="ECO:0000313" key="2">
    <source>
        <dbReference type="EMBL" id="AKG94563.1"/>
    </source>
</evidence>
<evidence type="ECO:0000256" key="1">
    <source>
        <dbReference type="SAM" id="MobiDB-lite"/>
    </source>
</evidence>
<feature type="region of interest" description="Disordered" evidence="1">
    <location>
        <begin position="114"/>
        <end position="137"/>
    </location>
</feature>
<reference evidence="2 3" key="1">
    <citation type="submission" date="2015-04" db="EMBL/GenBank/DDBJ databases">
        <title>Isolation and characterization of bacteriophages from East Africa Rift Valley soda lakes.</title>
        <authorList>
            <person name="van Zyl L.J."/>
            <person name="Nemavhulani S."/>
            <person name="Cowan D.A."/>
            <person name="Trindade M.I."/>
        </authorList>
    </citation>
    <scope>NUCLEOTIDE SEQUENCE [LARGE SCALE GENOMIC DNA]</scope>
</reference>
<protein>
    <submittedName>
        <fullName evidence="2">Uncharacterized protein</fullName>
    </submittedName>
</protein>
<sequence length="137" mass="14801">MNCVPVIDAKGQAYPSVRACARAYGVHRQVVSYHLDTYGDLSRLGMGQRRVNPQNAAKPVRIGPLSWPSATAAAADLGLSLSQLRRRMAPDASPALRDDLIRLVMQSVARAGGHRPGKFRKKYGSAASSPLLLEPPR</sequence>
<organism evidence="2 3">
    <name type="scientific">Paracoccus phage Shpa</name>
    <dbReference type="NCBI Taxonomy" id="1647282"/>
    <lineage>
        <taxon>Viruses</taxon>
        <taxon>Duplodnaviria</taxon>
        <taxon>Heunggongvirae</taxon>
        <taxon>Uroviricota</taxon>
        <taxon>Caudoviricetes</taxon>
        <taxon>Vhulanivirus</taxon>
        <taxon>Vhulanivirus Shpa</taxon>
    </lineage>
</organism>
<dbReference type="EMBL" id="KR072689">
    <property type="protein sequence ID" value="AKG94563.1"/>
    <property type="molecule type" value="Genomic_DNA"/>
</dbReference>
<feature type="compositionally biased region" description="Basic residues" evidence="1">
    <location>
        <begin position="114"/>
        <end position="123"/>
    </location>
</feature>
<gene>
    <name evidence="2" type="ORF">Shpa_53</name>
</gene>
<name>A0A0U2BXS5_9CAUD</name>
<evidence type="ECO:0000313" key="3">
    <source>
        <dbReference type="Proteomes" id="UP000223061"/>
    </source>
</evidence>
<keyword evidence="3" id="KW-1185">Reference proteome</keyword>
<accession>A0A0U2BXS5</accession>
<dbReference type="Proteomes" id="UP000223061">
    <property type="component" value="Segment"/>
</dbReference>
<proteinExistence type="predicted"/>